<proteinExistence type="predicted"/>
<sequence>MNLEVLYQENLELRAKLKLLTDKPLERKKIVHTKADLIFSDYIRKRANYCCERCGKHYPPKTNGLQCSHNFSRRYYNIRYHPDNAIALCHYCHMWYGNEPIESGKWIVEKIGEEKANELIRLKNLPNSQSHPTEEEYEKIIATYLQLCILESL</sequence>
<accession>I2NPA6</accession>
<reference evidence="1 2" key="1">
    <citation type="submission" date="2012-04" db="EMBL/GenBank/DDBJ databases">
        <authorList>
            <person name="Harkins D.M."/>
            <person name="Madupu R."/>
            <person name="Durkin A.S."/>
            <person name="Torralba M."/>
            <person name="Methe B."/>
            <person name="Sutton G.G."/>
            <person name="Nelson K.E."/>
        </authorList>
    </citation>
    <scope>NUCLEOTIDE SEQUENCE [LARGE SCALE GENOMIC DNA]</scope>
    <source>
        <strain evidence="1 2">HK411</strain>
    </source>
</reference>
<dbReference type="OrthoDB" id="6623061at2"/>
<name>I2NPA6_9PAST</name>
<comment type="caution">
    <text evidence="1">The sequence shown here is derived from an EMBL/GenBank/DDBJ whole genome shotgun (WGS) entry which is preliminary data.</text>
</comment>
<dbReference type="PATRIC" id="fig|1095743.3.peg.225"/>
<dbReference type="Proteomes" id="UP000003345">
    <property type="component" value="Unassembled WGS sequence"/>
</dbReference>
<organism evidence="1 2">
    <name type="scientific">Haemophilus paraphrohaemolyticus HK411</name>
    <dbReference type="NCBI Taxonomy" id="1095743"/>
    <lineage>
        <taxon>Bacteria</taxon>
        <taxon>Pseudomonadati</taxon>
        <taxon>Pseudomonadota</taxon>
        <taxon>Gammaproteobacteria</taxon>
        <taxon>Pasteurellales</taxon>
        <taxon>Pasteurellaceae</taxon>
        <taxon>Haemophilus</taxon>
    </lineage>
</organism>
<evidence type="ECO:0000313" key="1">
    <source>
        <dbReference type="EMBL" id="EIG27667.1"/>
    </source>
</evidence>
<dbReference type="EMBL" id="AJMU01000011">
    <property type="protein sequence ID" value="EIG27667.1"/>
    <property type="molecule type" value="Genomic_DNA"/>
</dbReference>
<protein>
    <submittedName>
        <fullName evidence="1">Putative bacteriophage Lambda NinG protein</fullName>
    </submittedName>
</protein>
<dbReference type="eggNOG" id="ENOG5032X37">
    <property type="taxonomic scope" value="Bacteria"/>
</dbReference>
<gene>
    <name evidence="1" type="ORF">HMPREF1054_1984</name>
</gene>
<dbReference type="RefSeq" id="WP_005707895.1">
    <property type="nucleotide sequence ID" value="NZ_AJMU01000011.1"/>
</dbReference>
<dbReference type="Gene3D" id="1.10.30.50">
    <property type="match status" value="1"/>
</dbReference>
<evidence type="ECO:0000313" key="2">
    <source>
        <dbReference type="Proteomes" id="UP000003345"/>
    </source>
</evidence>
<dbReference type="AlphaFoldDB" id="I2NPA6"/>